<dbReference type="InterPro" id="IPR037066">
    <property type="entry name" value="Plug_dom_sf"/>
</dbReference>
<gene>
    <name evidence="2" type="ORF">QE382_003773</name>
</gene>
<dbReference type="Proteomes" id="UP001244640">
    <property type="component" value="Unassembled WGS sequence"/>
</dbReference>
<dbReference type="PROSITE" id="PS00018">
    <property type="entry name" value="EF_HAND_1"/>
    <property type="match status" value="1"/>
</dbReference>
<protein>
    <submittedName>
        <fullName evidence="2">TonB-linked SusC/RagA family outer membrane protein</fullName>
    </submittedName>
</protein>
<feature type="chain" id="PRO_5045606428" evidence="1">
    <location>
        <begin position="27"/>
        <end position="951"/>
    </location>
</feature>
<sequence length="951" mass="106221">MNTYSMIKKATALLFAVWSGSTSLMAQQPGEWIAPDSTDSQKVKNYATVRGQELEKIPVANLTNTLYGHLNGLMVGQTNGQPGYDQATLLMRGRATYDQAVLVCYVDGFQVDISFYFQYLAAGEIASVTILKDPVSLATFGMKGANGVLWVTTKRANTDTFRIDAQVISGIQQAVKIRKPYDAYQYANLYNQAISNDAYALNGNRFQWSPVYSDQALQQYKDGSGTNVDWLNESLRNNGRYTNTYVNMQGGMKEVAKYNLYLDYMDQTGLFNIPGGAEASRNTGLKRYNLRSNVDLKFFKIFTGKIDLGGRIESYSQPFSNNTYDNAQNFWKRLTTYPNNIYPVRDALTGQWSGNALYPNNPVAELNALGMYASHDRTLQGNFSLREDLSFLTEGLYLEQAVSFNTWSRVIQNKTATYARYYEGKQATADQNTPIVFGTNTPYGQLTWRQSNLSAGYKRQFGKHHINAVVNYYASDMIPDANEDASKIAYHYQQISGRASYAYQEKYFAELGWGYSGSDAYAPGNRWKLYPAASLSWVLSEEDFLKDNPVINYAKLRIAAGKTGNDQTLQGRYLYQQYYRFLPGSVTGNNSLSFNGGLGLGRLATPDITAEQSMKYELGLDMRLLKNLDFQATWFSDRRSGIITRNNLIAGYLGYTGADMLPLQNIGKVNNEGIELGLSYQEQIGALQLNLGMMATYAKNKIVYQAEIPNKNAFSNTTGRAIGTPMGLVADGFYQFEDFNADGSLKDGLAKPSFGPVQPGDLKYKDLDQNGFVDQSDVTAIGKPAYPKWYYAFNLGLAYKGIDLSALFQGAAGMDINLLGAAYNQVVPFVGNTTIYPIAGNAWAYYPTEGIDTRNSATFPRLTTQSNANNYTNSTFWMKNGDFLKLRSLQVGYTLPSAVSEKLHMQKFRVFLTAVNPFVWSSFYRKYQMDPETPAGYPALKSYNLGISFTF</sequence>
<reference evidence="2 3" key="1">
    <citation type="submission" date="2023-07" db="EMBL/GenBank/DDBJ databases">
        <title>Functional and genomic diversity of the sorghum phyllosphere microbiome.</title>
        <authorList>
            <person name="Shade A."/>
        </authorList>
    </citation>
    <scope>NUCLEOTIDE SEQUENCE [LARGE SCALE GENOMIC DNA]</scope>
    <source>
        <strain evidence="2 3">SORGH_AS_0892</strain>
    </source>
</reference>
<dbReference type="RefSeq" id="WP_307187223.1">
    <property type="nucleotide sequence ID" value="NZ_JAUTBA010000001.1"/>
</dbReference>
<feature type="signal peptide" evidence="1">
    <location>
        <begin position="1"/>
        <end position="26"/>
    </location>
</feature>
<keyword evidence="1" id="KW-0732">Signal</keyword>
<dbReference type="Gene3D" id="2.170.130.10">
    <property type="entry name" value="TonB-dependent receptor, plug domain"/>
    <property type="match status" value="1"/>
</dbReference>
<name>A0ABU0UAE2_9SPHI</name>
<dbReference type="InterPro" id="IPR023996">
    <property type="entry name" value="TonB-dep_OMP_SusC/RagA"/>
</dbReference>
<dbReference type="NCBIfam" id="TIGR04056">
    <property type="entry name" value="OMP_RagA_SusC"/>
    <property type="match status" value="1"/>
</dbReference>
<accession>A0ABU0UAE2</accession>
<comment type="caution">
    <text evidence="2">The sequence shown here is derived from an EMBL/GenBank/DDBJ whole genome shotgun (WGS) entry which is preliminary data.</text>
</comment>
<dbReference type="SUPFAM" id="SSF56935">
    <property type="entry name" value="Porins"/>
    <property type="match status" value="1"/>
</dbReference>
<dbReference type="EMBL" id="JAUTBA010000001">
    <property type="protein sequence ID" value="MDQ1151789.1"/>
    <property type="molecule type" value="Genomic_DNA"/>
</dbReference>
<evidence type="ECO:0000256" key="1">
    <source>
        <dbReference type="SAM" id="SignalP"/>
    </source>
</evidence>
<evidence type="ECO:0000313" key="3">
    <source>
        <dbReference type="Proteomes" id="UP001244640"/>
    </source>
</evidence>
<keyword evidence="3" id="KW-1185">Reference proteome</keyword>
<organism evidence="2 3">
    <name type="scientific">Sphingobacterium zeae</name>
    <dbReference type="NCBI Taxonomy" id="1776859"/>
    <lineage>
        <taxon>Bacteria</taxon>
        <taxon>Pseudomonadati</taxon>
        <taxon>Bacteroidota</taxon>
        <taxon>Sphingobacteriia</taxon>
        <taxon>Sphingobacteriales</taxon>
        <taxon>Sphingobacteriaceae</taxon>
        <taxon>Sphingobacterium</taxon>
    </lineage>
</organism>
<evidence type="ECO:0000313" key="2">
    <source>
        <dbReference type="EMBL" id="MDQ1151789.1"/>
    </source>
</evidence>
<proteinExistence type="predicted"/>
<dbReference type="InterPro" id="IPR018247">
    <property type="entry name" value="EF_Hand_1_Ca_BS"/>
</dbReference>